<gene>
    <name evidence="3" type="ORF">ACHIPV_04330</name>
    <name evidence="2" type="ORF">ACHIRB_10555</name>
</gene>
<dbReference type="Proteomes" id="UP001609219">
    <property type="component" value="Unassembled WGS sequence"/>
</dbReference>
<organism evidence="3 4">
    <name type="scientific">Antrihabitans spumae</name>
    <dbReference type="NCBI Taxonomy" id="3373370"/>
    <lineage>
        <taxon>Bacteria</taxon>
        <taxon>Bacillati</taxon>
        <taxon>Actinomycetota</taxon>
        <taxon>Actinomycetes</taxon>
        <taxon>Mycobacteriales</taxon>
        <taxon>Nocardiaceae</taxon>
        <taxon>Antrihabitans</taxon>
    </lineage>
</organism>
<keyword evidence="1" id="KW-1133">Transmembrane helix</keyword>
<keyword evidence="1" id="KW-0812">Transmembrane</keyword>
<evidence type="ECO:0000256" key="1">
    <source>
        <dbReference type="SAM" id="Phobius"/>
    </source>
</evidence>
<evidence type="ECO:0000313" key="4">
    <source>
        <dbReference type="Proteomes" id="UP001609176"/>
    </source>
</evidence>
<comment type="caution">
    <text evidence="3">The sequence shown here is derived from an EMBL/GenBank/DDBJ whole genome shotgun (WGS) entry which is preliminary data.</text>
</comment>
<name>A0ABW7KJM2_9NOCA</name>
<keyword evidence="5" id="KW-1185">Reference proteome</keyword>
<dbReference type="EMBL" id="JBIMSP010000004">
    <property type="protein sequence ID" value="MFH5241112.1"/>
    <property type="molecule type" value="Genomic_DNA"/>
</dbReference>
<evidence type="ECO:0000313" key="3">
    <source>
        <dbReference type="EMBL" id="MFH5241112.1"/>
    </source>
</evidence>
<keyword evidence="1" id="KW-0472">Membrane</keyword>
<protein>
    <submittedName>
        <fullName evidence="3">Uncharacterized protein</fullName>
    </submittedName>
</protein>
<sequence>MAGPKWRRIRDGLLLSTLAVFAIVYVGFGVTYSNPNWMFSPPNAFRFEGRIYQPNYFEPTETLPPRSGRSYEKIGSLTPFGQSIYGLEGAELHMGLFVHWRGRDMQYGILGGP</sequence>
<evidence type="ECO:0000313" key="5">
    <source>
        <dbReference type="Proteomes" id="UP001609219"/>
    </source>
</evidence>
<dbReference type="Proteomes" id="UP001609176">
    <property type="component" value="Unassembled WGS sequence"/>
</dbReference>
<reference evidence="4 5" key="1">
    <citation type="submission" date="2024-10" db="EMBL/GenBank/DDBJ databases">
        <authorList>
            <person name="Riesco R."/>
        </authorList>
    </citation>
    <scope>NUCLEOTIDE SEQUENCE [LARGE SCALE GENOMIC DNA]</scope>
    <source>
        <strain evidence="3 4">NCIMB 15448</strain>
        <strain evidence="2 5">NCIMB 15450</strain>
    </source>
</reference>
<accession>A0ABW7KJM2</accession>
<feature type="transmembrane region" description="Helical" evidence="1">
    <location>
        <begin position="12"/>
        <end position="32"/>
    </location>
</feature>
<dbReference type="EMBL" id="JBIMSN010000042">
    <property type="protein sequence ID" value="MFH5229012.1"/>
    <property type="molecule type" value="Genomic_DNA"/>
</dbReference>
<dbReference type="RefSeq" id="WP_395123650.1">
    <property type="nucleotide sequence ID" value="NZ_JBIMSN010000042.1"/>
</dbReference>
<evidence type="ECO:0000313" key="2">
    <source>
        <dbReference type="EMBL" id="MFH5229012.1"/>
    </source>
</evidence>
<proteinExistence type="predicted"/>